<keyword evidence="6 8" id="KW-1133">Transmembrane helix</keyword>
<dbReference type="EMBL" id="JBAKIA010000006">
    <property type="protein sequence ID" value="MEJ8474815.1"/>
    <property type="molecule type" value="Genomic_DNA"/>
</dbReference>
<dbReference type="InterPro" id="IPR026032">
    <property type="entry name" value="HcaT-like"/>
</dbReference>
<evidence type="ECO:0000256" key="2">
    <source>
        <dbReference type="ARBA" id="ARBA00022448"/>
    </source>
</evidence>
<feature type="transmembrane region" description="Helical" evidence="8">
    <location>
        <begin position="12"/>
        <end position="32"/>
    </location>
</feature>
<feature type="transmembrane region" description="Helical" evidence="8">
    <location>
        <begin position="266"/>
        <end position="285"/>
    </location>
</feature>
<feature type="transmembrane region" description="Helical" evidence="8">
    <location>
        <begin position="97"/>
        <end position="116"/>
    </location>
</feature>
<protein>
    <submittedName>
        <fullName evidence="10">MFS transporter</fullName>
    </submittedName>
</protein>
<dbReference type="Gene3D" id="1.20.1250.20">
    <property type="entry name" value="MFS general substrate transporter like domains"/>
    <property type="match status" value="2"/>
</dbReference>
<feature type="transmembrane region" description="Helical" evidence="8">
    <location>
        <begin position="137"/>
        <end position="155"/>
    </location>
</feature>
<feature type="transmembrane region" description="Helical" evidence="8">
    <location>
        <begin position="44"/>
        <end position="62"/>
    </location>
</feature>
<feature type="transmembrane region" description="Helical" evidence="8">
    <location>
        <begin position="330"/>
        <end position="352"/>
    </location>
</feature>
<evidence type="ECO:0000256" key="5">
    <source>
        <dbReference type="ARBA" id="ARBA00022692"/>
    </source>
</evidence>
<keyword evidence="4" id="KW-0997">Cell inner membrane</keyword>
<proteinExistence type="predicted"/>
<dbReference type="InterPro" id="IPR020846">
    <property type="entry name" value="MFS_dom"/>
</dbReference>
<name>A0ABU8TKX2_9HYPH</name>
<dbReference type="Proteomes" id="UP001385499">
    <property type="component" value="Unassembled WGS sequence"/>
</dbReference>
<keyword evidence="5 8" id="KW-0812">Transmembrane</keyword>
<feature type="transmembrane region" description="Helical" evidence="8">
    <location>
        <begin position="74"/>
        <end position="91"/>
    </location>
</feature>
<reference evidence="10 11" key="1">
    <citation type="submission" date="2024-02" db="EMBL/GenBank/DDBJ databases">
        <title>Roseibium algae sp. nov., isolated from marine alga (Grateloupia sp.), showing potential in myo-inositol conversion.</title>
        <authorList>
            <person name="Wang Y."/>
        </authorList>
    </citation>
    <scope>NUCLEOTIDE SEQUENCE [LARGE SCALE GENOMIC DNA]</scope>
    <source>
        <strain evidence="10 11">H3510</strain>
    </source>
</reference>
<evidence type="ECO:0000256" key="4">
    <source>
        <dbReference type="ARBA" id="ARBA00022519"/>
    </source>
</evidence>
<evidence type="ECO:0000256" key="6">
    <source>
        <dbReference type="ARBA" id="ARBA00022989"/>
    </source>
</evidence>
<feature type="transmembrane region" description="Helical" evidence="8">
    <location>
        <begin position="358"/>
        <end position="377"/>
    </location>
</feature>
<comment type="caution">
    <text evidence="10">The sequence shown here is derived from an EMBL/GenBank/DDBJ whole genome shotgun (WGS) entry which is preliminary data.</text>
</comment>
<keyword evidence="3" id="KW-1003">Cell membrane</keyword>
<feature type="transmembrane region" description="Helical" evidence="8">
    <location>
        <begin position="200"/>
        <end position="219"/>
    </location>
</feature>
<dbReference type="PROSITE" id="PS50850">
    <property type="entry name" value="MFS"/>
    <property type="match status" value="1"/>
</dbReference>
<dbReference type="SUPFAM" id="SSF103473">
    <property type="entry name" value="MFS general substrate transporter"/>
    <property type="match status" value="1"/>
</dbReference>
<dbReference type="InterPro" id="IPR036259">
    <property type="entry name" value="MFS_trans_sf"/>
</dbReference>
<dbReference type="RefSeq" id="WP_340274583.1">
    <property type="nucleotide sequence ID" value="NZ_JBAKIA010000006.1"/>
</dbReference>
<dbReference type="PRINTS" id="PR01035">
    <property type="entry name" value="TCRTETA"/>
</dbReference>
<evidence type="ECO:0000313" key="10">
    <source>
        <dbReference type="EMBL" id="MEJ8474815.1"/>
    </source>
</evidence>
<dbReference type="PANTHER" id="PTHR23522:SF10">
    <property type="entry name" value="3-PHENYLPROPIONIC ACID TRANSPORTER-RELATED"/>
    <property type="match status" value="1"/>
</dbReference>
<evidence type="ECO:0000256" key="1">
    <source>
        <dbReference type="ARBA" id="ARBA00004429"/>
    </source>
</evidence>
<dbReference type="InterPro" id="IPR001958">
    <property type="entry name" value="Tet-R_TetA/multi-R_MdtG-like"/>
</dbReference>
<feature type="domain" description="Major facilitator superfamily (MFS) profile" evidence="9">
    <location>
        <begin position="162"/>
        <end position="395"/>
    </location>
</feature>
<keyword evidence="11" id="KW-1185">Reference proteome</keyword>
<sequence length="395" mass="41929">MFQSVASLSTRVGGLFASHFLGFGLFLPFFPLVLEGRGLNVADIGYILSVGTIVRIIANPIMTGLSDHSGRRRLSIFVYSVLSAIFLGVFASTSGVFFAFVTVAGLMAFWSPIVPLSDAYALDVVRNHGADYGRMRLWGSVGFVVANVIGGWLAGIESSDLLIGGIALGVLSTGFVALSLPPQVRRQTEESDERDSRPALFWSPSFWVILAVIGLLQGSHAAFYGFGTLFWMQAGLSEFSIGILWSVGVVAEIALFYAAGPLVLRFGALNFLMIGAIGAAVRWMLFPFADTFATMSILQLMHGISFGAAHLGAVAYVSRLVPPKWAATGQGFLATSNGILTALGLAVCGPLYALDPAYPFWAMVVMSVVAMLGLLILRPLMASKLAAADRVPSAA</sequence>
<feature type="transmembrane region" description="Helical" evidence="8">
    <location>
        <begin position="239"/>
        <end position="259"/>
    </location>
</feature>
<keyword evidence="2" id="KW-0813">Transport</keyword>
<feature type="transmembrane region" description="Helical" evidence="8">
    <location>
        <begin position="297"/>
        <end position="318"/>
    </location>
</feature>
<evidence type="ECO:0000256" key="3">
    <source>
        <dbReference type="ARBA" id="ARBA00022475"/>
    </source>
</evidence>
<accession>A0ABU8TKX2</accession>
<feature type="transmembrane region" description="Helical" evidence="8">
    <location>
        <begin position="161"/>
        <end position="180"/>
    </location>
</feature>
<dbReference type="PANTHER" id="PTHR23522">
    <property type="entry name" value="BLL5896 PROTEIN"/>
    <property type="match status" value="1"/>
</dbReference>
<dbReference type="InterPro" id="IPR024989">
    <property type="entry name" value="MFS_assoc_dom"/>
</dbReference>
<comment type="subcellular location">
    <subcellularLocation>
        <location evidence="1">Cell inner membrane</location>
        <topology evidence="1">Multi-pass membrane protein</topology>
    </subcellularLocation>
</comment>
<dbReference type="Pfam" id="PF12832">
    <property type="entry name" value="MFS_1_like"/>
    <property type="match status" value="1"/>
</dbReference>
<keyword evidence="7 8" id="KW-0472">Membrane</keyword>
<evidence type="ECO:0000256" key="8">
    <source>
        <dbReference type="SAM" id="Phobius"/>
    </source>
</evidence>
<organism evidence="10 11">
    <name type="scientific">Roseibium algae</name>
    <dbReference type="NCBI Taxonomy" id="3123038"/>
    <lineage>
        <taxon>Bacteria</taxon>
        <taxon>Pseudomonadati</taxon>
        <taxon>Pseudomonadota</taxon>
        <taxon>Alphaproteobacteria</taxon>
        <taxon>Hyphomicrobiales</taxon>
        <taxon>Stappiaceae</taxon>
        <taxon>Roseibium</taxon>
    </lineage>
</organism>
<evidence type="ECO:0000256" key="7">
    <source>
        <dbReference type="ARBA" id="ARBA00023136"/>
    </source>
</evidence>
<evidence type="ECO:0000313" key="11">
    <source>
        <dbReference type="Proteomes" id="UP001385499"/>
    </source>
</evidence>
<dbReference type="NCBIfam" id="NF037955">
    <property type="entry name" value="mfs"/>
    <property type="match status" value="1"/>
</dbReference>
<gene>
    <name evidence="10" type="ORF">V6575_12025</name>
</gene>
<dbReference type="PIRSF" id="PIRSF004925">
    <property type="entry name" value="HcaT"/>
    <property type="match status" value="1"/>
</dbReference>
<evidence type="ECO:0000259" key="9">
    <source>
        <dbReference type="PROSITE" id="PS50850"/>
    </source>
</evidence>